<dbReference type="InterPro" id="IPR030045">
    <property type="entry name" value="CTNNAL1"/>
</dbReference>
<dbReference type="GO" id="GO:0005737">
    <property type="term" value="C:cytoplasm"/>
    <property type="evidence" value="ECO:0007669"/>
    <property type="project" value="UniProtKB-SubCell"/>
</dbReference>
<protein>
    <submittedName>
        <fullName evidence="5">Alpha-catulin</fullName>
    </submittedName>
</protein>
<dbReference type="SUPFAM" id="SSF47220">
    <property type="entry name" value="alpha-catenin/vinculin-like"/>
    <property type="match status" value="2"/>
</dbReference>
<sequence>MAPSSQVKTEIQITTLVNHREKYSYKSKNDKTARALMKVGSAVQAAVERFVTVGESIADENPEIQPEMYDACQEARSAGASISTLSNVYTNNSPETSNGQPFDRNVLIRSARQLLSSVTRVLLLADRVVVKQILKAEDKVAYSLTRLENTHNFTEFVKIFTQFGGEMVDLAHRTGDRQQDLKSDKRRAQMHISRNVLEKFTLLLLTSSKTLLRHPDCESARQTRDGVFRHMRLALQLVGLCVCEGVVQFDTSRYFVGIGYHEDEPLDIGLQLTASVAIKQLLDTLEMVRVTGNVGVGIRERLIAGLDSVSEMTQDFTDSAYTSHNHRAQLIDYLEDSRYEMGNLLKPEEIENNDKLGTENVESTVQRLCAILKDIRKQLQVVAMEQVSEIFRTNEDQLILSSIKACSVSGDIDGVEQFIEKFREHSEHVQESVLEEGVCNHS</sequence>
<dbReference type="GO" id="GO:0071944">
    <property type="term" value="C:cell periphery"/>
    <property type="evidence" value="ECO:0007669"/>
    <property type="project" value="UniProtKB-ARBA"/>
</dbReference>
<dbReference type="GO" id="GO:0051015">
    <property type="term" value="F:actin filament binding"/>
    <property type="evidence" value="ECO:0007669"/>
    <property type="project" value="InterPro"/>
</dbReference>
<evidence type="ECO:0000256" key="3">
    <source>
        <dbReference type="ARBA" id="ARBA00022490"/>
    </source>
</evidence>
<organism evidence="4 5">
    <name type="scientific">Romanomermis culicivorax</name>
    <name type="common">Nematode worm</name>
    <dbReference type="NCBI Taxonomy" id="13658"/>
    <lineage>
        <taxon>Eukaryota</taxon>
        <taxon>Metazoa</taxon>
        <taxon>Ecdysozoa</taxon>
        <taxon>Nematoda</taxon>
        <taxon>Enoplea</taxon>
        <taxon>Dorylaimia</taxon>
        <taxon>Mermithida</taxon>
        <taxon>Mermithoidea</taxon>
        <taxon>Mermithidae</taxon>
        <taxon>Romanomermis</taxon>
    </lineage>
</organism>
<evidence type="ECO:0000256" key="2">
    <source>
        <dbReference type="ARBA" id="ARBA00008376"/>
    </source>
</evidence>
<dbReference type="GO" id="GO:0007266">
    <property type="term" value="P:Rho protein signal transduction"/>
    <property type="evidence" value="ECO:0007669"/>
    <property type="project" value="InterPro"/>
</dbReference>
<proteinExistence type="inferred from homology"/>
<dbReference type="Pfam" id="PF01044">
    <property type="entry name" value="Vinculin"/>
    <property type="match status" value="1"/>
</dbReference>
<dbReference type="AlphaFoldDB" id="A0A915I097"/>
<dbReference type="GO" id="GO:0045296">
    <property type="term" value="F:cadherin binding"/>
    <property type="evidence" value="ECO:0007669"/>
    <property type="project" value="InterPro"/>
</dbReference>
<name>A0A915I097_ROMCU</name>
<dbReference type="PANTHER" id="PTHR46342">
    <property type="entry name" value="ALPHA-CATULIN"/>
    <property type="match status" value="1"/>
</dbReference>
<dbReference type="Gene3D" id="1.20.120.230">
    <property type="entry name" value="Alpha-catenin/vinculin-like"/>
    <property type="match status" value="2"/>
</dbReference>
<evidence type="ECO:0000256" key="1">
    <source>
        <dbReference type="ARBA" id="ARBA00004496"/>
    </source>
</evidence>
<dbReference type="PANTHER" id="PTHR46342:SF1">
    <property type="entry name" value="ALPHA-CATULIN"/>
    <property type="match status" value="1"/>
</dbReference>
<dbReference type="Proteomes" id="UP000887565">
    <property type="component" value="Unplaced"/>
</dbReference>
<dbReference type="InterPro" id="IPR036723">
    <property type="entry name" value="Alpha-catenin/vinculin-like_sf"/>
</dbReference>
<reference evidence="5" key="1">
    <citation type="submission" date="2022-11" db="UniProtKB">
        <authorList>
            <consortium name="WormBaseParasite"/>
        </authorList>
    </citation>
    <scope>IDENTIFICATION</scope>
</reference>
<evidence type="ECO:0000313" key="4">
    <source>
        <dbReference type="Proteomes" id="UP000887565"/>
    </source>
</evidence>
<dbReference type="GO" id="GO:0007155">
    <property type="term" value="P:cell adhesion"/>
    <property type="evidence" value="ECO:0007669"/>
    <property type="project" value="InterPro"/>
</dbReference>
<accession>A0A915I097</accession>
<dbReference type="PRINTS" id="PR00805">
    <property type="entry name" value="ALPHACATENIN"/>
</dbReference>
<dbReference type="OMA" id="SHILMLC"/>
<dbReference type="WBParaSite" id="nRc.2.0.1.t07124-RA">
    <property type="protein sequence ID" value="nRc.2.0.1.t07124-RA"/>
    <property type="gene ID" value="nRc.2.0.1.g07124"/>
</dbReference>
<dbReference type="InterPro" id="IPR006077">
    <property type="entry name" value="Vinculin/catenin"/>
</dbReference>
<comment type="subcellular location">
    <subcellularLocation>
        <location evidence="1">Cytoplasm</location>
    </subcellularLocation>
</comment>
<keyword evidence="3" id="KW-0963">Cytoplasm</keyword>
<dbReference type="InterPro" id="IPR001033">
    <property type="entry name" value="Alpha_catenin"/>
</dbReference>
<keyword evidence="4" id="KW-1185">Reference proteome</keyword>
<comment type="similarity">
    <text evidence="2">Belongs to the vinculin/alpha-catenin family.</text>
</comment>
<evidence type="ECO:0000313" key="5">
    <source>
        <dbReference type="WBParaSite" id="nRc.2.0.1.t07124-RA"/>
    </source>
</evidence>